<sequence>MTTLQPTPELSASTRMLLACDGSTTLLLQALTGHNLSIRVDAQGDTPAGRLPRGIRSALGLVDTSVVLERRSCLVTSEQEVVSINRVVFDGAARRRMGVPDSLTPIGLQLRDQQVHQHREQLSTGLMRWRDSLTERWVDSAFKEYVIHYAAGGRAYVHEQFNPHMVHLADA</sequence>
<dbReference type="EMBL" id="BMUU01000003">
    <property type="protein sequence ID" value="GGY27277.1"/>
    <property type="molecule type" value="Genomic_DNA"/>
</dbReference>
<evidence type="ECO:0008006" key="3">
    <source>
        <dbReference type="Google" id="ProtNLM"/>
    </source>
</evidence>
<comment type="caution">
    <text evidence="1">The sequence shown here is derived from an EMBL/GenBank/DDBJ whole genome shotgun (WGS) entry which is preliminary data.</text>
</comment>
<dbReference type="RefSeq" id="WP_161244782.1">
    <property type="nucleotide sequence ID" value="NZ_BMUU01000003.1"/>
</dbReference>
<name>A0ABQ2ZZ62_9ACTN</name>
<proteinExistence type="predicted"/>
<organism evidence="1 2">
    <name type="scientific">Streptomyces xanthochromogenes</name>
    <dbReference type="NCBI Taxonomy" id="67384"/>
    <lineage>
        <taxon>Bacteria</taxon>
        <taxon>Bacillati</taxon>
        <taxon>Actinomycetota</taxon>
        <taxon>Actinomycetes</taxon>
        <taxon>Kitasatosporales</taxon>
        <taxon>Streptomycetaceae</taxon>
        <taxon>Streptomyces</taxon>
    </lineage>
</organism>
<dbReference type="SUPFAM" id="SSF64288">
    <property type="entry name" value="Chorismate lyase-like"/>
    <property type="match status" value="1"/>
</dbReference>
<protein>
    <recommendedName>
        <fullName evidence="3">DUF98 domain-containing protein</fullName>
    </recommendedName>
</protein>
<evidence type="ECO:0000313" key="1">
    <source>
        <dbReference type="EMBL" id="GGY27277.1"/>
    </source>
</evidence>
<accession>A0ABQ2ZZ62</accession>
<dbReference type="GeneID" id="96290094"/>
<gene>
    <name evidence="1" type="ORF">GCM10010326_21040</name>
</gene>
<dbReference type="InterPro" id="IPR028978">
    <property type="entry name" value="Chorismate_lyase_/UTRA_dom_sf"/>
</dbReference>
<dbReference type="Gene3D" id="3.40.1410.10">
    <property type="entry name" value="Chorismate lyase-like"/>
    <property type="match status" value="1"/>
</dbReference>
<reference evidence="2" key="1">
    <citation type="journal article" date="2019" name="Int. J. Syst. Evol. Microbiol.">
        <title>The Global Catalogue of Microorganisms (GCM) 10K type strain sequencing project: providing services to taxonomists for standard genome sequencing and annotation.</title>
        <authorList>
            <consortium name="The Broad Institute Genomics Platform"/>
            <consortium name="The Broad Institute Genome Sequencing Center for Infectious Disease"/>
            <person name="Wu L."/>
            <person name="Ma J."/>
        </authorList>
    </citation>
    <scope>NUCLEOTIDE SEQUENCE [LARGE SCALE GENOMIC DNA]</scope>
    <source>
        <strain evidence="2">JCM 4594</strain>
    </source>
</reference>
<keyword evidence="2" id="KW-1185">Reference proteome</keyword>
<dbReference type="Proteomes" id="UP000600946">
    <property type="component" value="Unassembled WGS sequence"/>
</dbReference>
<evidence type="ECO:0000313" key="2">
    <source>
        <dbReference type="Proteomes" id="UP000600946"/>
    </source>
</evidence>